<evidence type="ECO:0000256" key="2">
    <source>
        <dbReference type="RuleBase" id="RU003682"/>
    </source>
</evidence>
<dbReference type="PRINTS" id="PR00682">
    <property type="entry name" value="IPNSYNTHASE"/>
</dbReference>
<proteinExistence type="inferred from homology"/>
<keyword evidence="2" id="KW-0408">Iron</keyword>
<organism evidence="4 5">
    <name type="scientific">Floridaenema flaviceps BLCC-F50</name>
    <dbReference type="NCBI Taxonomy" id="3153642"/>
    <lineage>
        <taxon>Bacteria</taxon>
        <taxon>Bacillati</taxon>
        <taxon>Cyanobacteriota</taxon>
        <taxon>Cyanophyceae</taxon>
        <taxon>Oscillatoriophycideae</taxon>
        <taxon>Aerosakkonematales</taxon>
        <taxon>Aerosakkonemataceae</taxon>
        <taxon>Floridanema</taxon>
        <taxon>Floridanema flaviceps</taxon>
    </lineage>
</organism>
<dbReference type="InterPro" id="IPR005123">
    <property type="entry name" value="Oxoglu/Fe-dep_dioxygenase_dom"/>
</dbReference>
<evidence type="ECO:0000256" key="1">
    <source>
        <dbReference type="ARBA" id="ARBA00004792"/>
    </source>
</evidence>
<comment type="caution">
    <text evidence="4">The sequence shown here is derived from an EMBL/GenBank/DDBJ whole genome shotgun (WGS) entry which is preliminary data.</text>
</comment>
<name>A0ABV4Y206_9CYAN</name>
<dbReference type="PANTHER" id="PTHR47990">
    <property type="entry name" value="2-OXOGLUTARATE (2OG) AND FE(II)-DEPENDENT OXYGENASE SUPERFAMILY PROTEIN-RELATED"/>
    <property type="match status" value="1"/>
</dbReference>
<dbReference type="GO" id="GO:0051213">
    <property type="term" value="F:dioxygenase activity"/>
    <property type="evidence" value="ECO:0007669"/>
    <property type="project" value="UniProtKB-KW"/>
</dbReference>
<dbReference type="Pfam" id="PF14226">
    <property type="entry name" value="DIOX_N"/>
    <property type="match status" value="1"/>
</dbReference>
<evidence type="ECO:0000313" key="5">
    <source>
        <dbReference type="Proteomes" id="UP001576784"/>
    </source>
</evidence>
<dbReference type="Gene3D" id="2.60.120.330">
    <property type="entry name" value="B-lactam Antibiotic, Isopenicillin N Synthase, Chain"/>
    <property type="match status" value="1"/>
</dbReference>
<sequence>MSTIFTEIPVIDFAPFINEDASKKKLIANQVYQACQEIGFMYIKNPGISKNLIQQIFREAKKFFALPIEVKSKLAWSDEFSNRGYVGVERESLNPEQPGDLKEAFNVGKEDNSTNLNLEQKNSSLTCNRWPTGDENFRETVLKFYQACTETANIILEAFAIALQQPTNFFTNTHTDQNHTLRLLHYPPLQQTPKPGQVRAGEHSDYGSITLLFQNEIGGLEVCTTAGKWIAAPTIPDTILVNTGDLMQRWTNHVFCSTKHRVMIPEDEKKAVSRYSIAFFCHPNDDTLIEAISSCVREDFPQLYPPISAGDYLLSRLQATY</sequence>
<protein>
    <submittedName>
        <fullName evidence="4">Isopenicillin N synthase family dioxygenase</fullName>
    </submittedName>
</protein>
<dbReference type="RefSeq" id="WP_413266930.1">
    <property type="nucleotide sequence ID" value="NZ_JBHFNR010000251.1"/>
</dbReference>
<feature type="domain" description="Fe2OG dioxygenase" evidence="3">
    <location>
        <begin position="177"/>
        <end position="283"/>
    </location>
</feature>
<dbReference type="Proteomes" id="UP001576784">
    <property type="component" value="Unassembled WGS sequence"/>
</dbReference>
<accession>A0ABV4Y206</accession>
<comment type="similarity">
    <text evidence="2">Belongs to the iron/ascorbate-dependent oxidoreductase family.</text>
</comment>
<comment type="pathway">
    <text evidence="1">Antibiotic biosynthesis.</text>
</comment>
<evidence type="ECO:0000313" key="4">
    <source>
        <dbReference type="EMBL" id="MFB2897317.1"/>
    </source>
</evidence>
<dbReference type="EMBL" id="JBHFNR010000251">
    <property type="protein sequence ID" value="MFB2897317.1"/>
    <property type="molecule type" value="Genomic_DNA"/>
</dbReference>
<dbReference type="InterPro" id="IPR027443">
    <property type="entry name" value="IPNS-like_sf"/>
</dbReference>
<dbReference type="SUPFAM" id="SSF51197">
    <property type="entry name" value="Clavaminate synthase-like"/>
    <property type="match status" value="1"/>
</dbReference>
<reference evidence="4 5" key="1">
    <citation type="submission" date="2024-09" db="EMBL/GenBank/DDBJ databases">
        <title>Floridaenema gen nov. (Aerosakkonemataceae, Aerosakkonematales ord. nov., Cyanobacteria) from benthic tropical and subtropical fresh waters, with the description of four new species.</title>
        <authorList>
            <person name="Moretto J.A."/>
            <person name="Berthold D.E."/>
            <person name="Lefler F.W."/>
            <person name="Huang I.-S."/>
            <person name="Laughinghouse H. IV."/>
        </authorList>
    </citation>
    <scope>NUCLEOTIDE SEQUENCE [LARGE SCALE GENOMIC DNA]</scope>
    <source>
        <strain evidence="4 5">BLCC-F50</strain>
    </source>
</reference>
<dbReference type="Pfam" id="PF03171">
    <property type="entry name" value="2OG-FeII_Oxy"/>
    <property type="match status" value="1"/>
</dbReference>
<dbReference type="InterPro" id="IPR044861">
    <property type="entry name" value="IPNS-like_FE2OG_OXY"/>
</dbReference>
<dbReference type="PROSITE" id="PS51471">
    <property type="entry name" value="FE2OG_OXY"/>
    <property type="match status" value="1"/>
</dbReference>
<gene>
    <name evidence="4" type="ORF">ACE1CI_30745</name>
</gene>
<keyword evidence="2" id="KW-0560">Oxidoreductase</keyword>
<evidence type="ECO:0000259" key="3">
    <source>
        <dbReference type="PROSITE" id="PS51471"/>
    </source>
</evidence>
<keyword evidence="5" id="KW-1185">Reference proteome</keyword>
<dbReference type="InterPro" id="IPR050231">
    <property type="entry name" value="Iron_ascorbate_oxido_reductase"/>
</dbReference>
<dbReference type="InterPro" id="IPR026992">
    <property type="entry name" value="DIOX_N"/>
</dbReference>
<keyword evidence="4" id="KW-0223">Dioxygenase</keyword>
<keyword evidence="2" id="KW-0479">Metal-binding</keyword>